<keyword evidence="9" id="KW-1185">Reference proteome</keyword>
<dbReference type="InterPro" id="IPR053879">
    <property type="entry name" value="HYDIN_VesB_CFA65-like_Ig"/>
</dbReference>
<accession>A0A1C9W4G2</accession>
<organism evidence="8 9">
    <name type="scientific">Microbulbifer aggregans</name>
    <dbReference type="NCBI Taxonomy" id="1769779"/>
    <lineage>
        <taxon>Bacteria</taxon>
        <taxon>Pseudomonadati</taxon>
        <taxon>Pseudomonadota</taxon>
        <taxon>Gammaproteobacteria</taxon>
        <taxon>Cellvibrionales</taxon>
        <taxon>Microbulbiferaceae</taxon>
        <taxon>Microbulbifer</taxon>
    </lineage>
</organism>
<dbReference type="GO" id="GO:0005737">
    <property type="term" value="C:cytoplasm"/>
    <property type="evidence" value="ECO:0007669"/>
    <property type="project" value="UniProtKB-SubCell"/>
</dbReference>
<name>A0A1C9W4G2_9GAMM</name>
<evidence type="ECO:0000259" key="7">
    <source>
        <dbReference type="Pfam" id="PF22544"/>
    </source>
</evidence>
<feature type="domain" description="HYDIN/VesB/CFA65-like Ig-like" evidence="7">
    <location>
        <begin position="176"/>
        <end position="269"/>
    </location>
</feature>
<dbReference type="NCBIfam" id="NF012200">
    <property type="entry name" value="choice_anch_D"/>
    <property type="match status" value="1"/>
</dbReference>
<feature type="region of interest" description="Disordered" evidence="6">
    <location>
        <begin position="264"/>
        <end position="289"/>
    </location>
</feature>
<reference evidence="9" key="1">
    <citation type="submission" date="2016-01" db="EMBL/GenBank/DDBJ databases">
        <title>Complete genome sequence of Microbulbifer sp. CCB-MM1, a halophile isolated from Matang Mangrove Forest, Perak.</title>
        <authorList>
            <person name="Moh T.H."/>
            <person name="Dinesh B."/>
            <person name="Lau N.-S."/>
            <person name="Go F."/>
            <person name="Alexander Chong S.-C."/>
        </authorList>
    </citation>
    <scope>NUCLEOTIDE SEQUENCE [LARGE SCALE GENOMIC DNA]</scope>
    <source>
        <strain evidence="9">CCB-MM1</strain>
    </source>
</reference>
<evidence type="ECO:0000256" key="1">
    <source>
        <dbReference type="ARBA" id="ARBA00004138"/>
    </source>
</evidence>
<dbReference type="SUPFAM" id="SSF56601">
    <property type="entry name" value="beta-lactamase/transpeptidase-like"/>
    <property type="match status" value="1"/>
</dbReference>
<protein>
    <recommendedName>
        <fullName evidence="7">HYDIN/VesB/CFA65-like Ig-like domain-containing protein</fullName>
    </recommendedName>
</protein>
<evidence type="ECO:0000256" key="4">
    <source>
        <dbReference type="ARBA" id="ARBA00023069"/>
    </source>
</evidence>
<dbReference type="InterPro" id="IPR012338">
    <property type="entry name" value="Beta-lactam/transpept-like"/>
</dbReference>
<evidence type="ECO:0000256" key="3">
    <source>
        <dbReference type="ARBA" id="ARBA00022490"/>
    </source>
</evidence>
<keyword evidence="3" id="KW-0963">Cytoplasm</keyword>
<comment type="subcellular location">
    <subcellularLocation>
        <location evidence="1">Cell projection</location>
        <location evidence="1">Cilium</location>
    </subcellularLocation>
    <subcellularLocation>
        <location evidence="2">Cytoplasm</location>
    </subcellularLocation>
</comment>
<dbReference type="Pfam" id="PF22544">
    <property type="entry name" value="HYDIN_VesB_CFA65-like_Ig"/>
    <property type="match status" value="1"/>
</dbReference>
<keyword evidence="4" id="KW-0969">Cilium</keyword>
<dbReference type="AlphaFoldDB" id="A0A1C9W4G2"/>
<keyword evidence="5" id="KW-0966">Cell projection</keyword>
<gene>
    <name evidence="8" type="ORF">AUP74_00569</name>
</gene>
<evidence type="ECO:0000313" key="9">
    <source>
        <dbReference type="Proteomes" id="UP000095672"/>
    </source>
</evidence>
<dbReference type="EMBL" id="CP014143">
    <property type="protein sequence ID" value="AOS96039.1"/>
    <property type="molecule type" value="Genomic_DNA"/>
</dbReference>
<dbReference type="RefSeq" id="WP_069946226.1">
    <property type="nucleotide sequence ID" value="NZ_CP014143.1"/>
</dbReference>
<evidence type="ECO:0000313" key="8">
    <source>
        <dbReference type="EMBL" id="AOS96039.1"/>
    </source>
</evidence>
<evidence type="ECO:0000256" key="2">
    <source>
        <dbReference type="ARBA" id="ARBA00004496"/>
    </source>
</evidence>
<dbReference type="InterPro" id="IPR013783">
    <property type="entry name" value="Ig-like_fold"/>
</dbReference>
<proteinExistence type="predicted"/>
<evidence type="ECO:0000256" key="6">
    <source>
        <dbReference type="SAM" id="MobiDB-lite"/>
    </source>
</evidence>
<dbReference type="STRING" id="1769779.AUP74_00569"/>
<dbReference type="PATRIC" id="fig|1769779.3.peg.576"/>
<evidence type="ECO:0000256" key="5">
    <source>
        <dbReference type="ARBA" id="ARBA00023273"/>
    </source>
</evidence>
<sequence length="843" mass="89808">MIPIADTIRRLVPMALAVGGGLMLTFSANSATIFSDDFSDGDISDWITSGNVDPFNNESIRLRATSNASRPISTAGFSAVSVDFGLSASSLENGEFCYAEVSTDGGSSWTTVITVENGQDNGTIFTGSASPAGMDNNTQVQVRFRGTGATTGDYCYGQSVTVNGTGGASTDPDIDAPASLNFGDISPGNTSTLSAMISNNGTADLVISNVSNPAAPFTIASNNCGTVSPAGSCQLTVDFAPSADGSYNSNINVSSNDPDASNVTIALSGSASSTGGGGGGSVENFDPLNGSGTVSRSSLTFTTLINGNDPGQLVNYSHYALPTNAAMPSNQFEGSLELFGEATGGAFDEQKDTFRYTGNGDTTRKHLPEFDFELVQTGSHIFPVQRGSIPSSHPEWEYILTPGRVWDENGDSGYSRVALPFALQQKNANCIHNGVMTFLFKDDGSVSDVAYQIAGETCLYYQVDMWGQLDASYTPHSVNNAAALTADYQAEVNGRVPVKPLSALAQDYPGTDPSKFALPSGKDAANMSLVGFVIDGTHYTGGCVSRQGDYPYCESMPVPSYSSAKSVFAGSALMRLEKKYPGTFSQIIGNYVPDCATNGNWDDVTFENALDMSTGNYKLASYMSDEGASHTNDLFLPEDHASKISYSCTEYPRKATPGTTWVYHTSDTYILGRAMNQYVKGIEGSSTDIFTDIVVDEVLAPLGISPTARFTRRTYDSVQQPFAGWGLMWLRDDVAKIGDLYRSGSQSVLDQAELDAALQRNAADRGNEPLNDYKYKNGFWAHEISANLPGCSGELWLPFMSGYGGISVLVLPNDTLYYYFADDDAYTWMDAAVESHGIRSLCQ</sequence>
<dbReference type="Gene3D" id="3.40.710.10">
    <property type="entry name" value="DD-peptidase/beta-lactamase superfamily"/>
    <property type="match status" value="1"/>
</dbReference>
<dbReference type="Proteomes" id="UP000095672">
    <property type="component" value="Chromosome"/>
</dbReference>
<dbReference type="Gene3D" id="2.60.40.10">
    <property type="entry name" value="Immunoglobulins"/>
    <property type="match status" value="1"/>
</dbReference>
<dbReference type="KEGG" id="micc:AUP74_00569"/>